<dbReference type="Proteomes" id="UP000238217">
    <property type="component" value="Unassembled WGS sequence"/>
</dbReference>
<dbReference type="RefSeq" id="WP_106123222.1">
    <property type="nucleotide sequence ID" value="NZ_PVTY01000010.1"/>
</dbReference>
<feature type="transmembrane region" description="Helical" evidence="9">
    <location>
        <begin position="334"/>
        <end position="360"/>
    </location>
</feature>
<feature type="transmembrane region" description="Helical" evidence="9">
    <location>
        <begin position="189"/>
        <end position="211"/>
    </location>
</feature>
<evidence type="ECO:0000256" key="7">
    <source>
        <dbReference type="ARBA" id="ARBA00023136"/>
    </source>
</evidence>
<dbReference type="Pfam" id="PF00860">
    <property type="entry name" value="Xan_ur_permease"/>
    <property type="match status" value="1"/>
</dbReference>
<name>A0A2T0YII5_9MICC</name>
<feature type="transmembrane region" description="Helical" evidence="9">
    <location>
        <begin position="432"/>
        <end position="454"/>
    </location>
</feature>
<protein>
    <submittedName>
        <fullName evidence="10">NCS2 family nucleobase:cation symporter-2</fullName>
    </submittedName>
</protein>
<feature type="transmembrane region" description="Helical" evidence="9">
    <location>
        <begin position="129"/>
        <end position="152"/>
    </location>
</feature>
<feature type="region of interest" description="Disordered" evidence="8">
    <location>
        <begin position="1"/>
        <end position="32"/>
    </location>
</feature>
<evidence type="ECO:0000256" key="2">
    <source>
        <dbReference type="ARBA" id="ARBA00008821"/>
    </source>
</evidence>
<dbReference type="InterPro" id="IPR006043">
    <property type="entry name" value="NCS2"/>
</dbReference>
<dbReference type="GO" id="GO:0042907">
    <property type="term" value="F:xanthine transmembrane transporter activity"/>
    <property type="evidence" value="ECO:0007669"/>
    <property type="project" value="TreeGrafter"/>
</dbReference>
<keyword evidence="3" id="KW-0813">Transport</keyword>
<feature type="transmembrane region" description="Helical" evidence="9">
    <location>
        <begin position="258"/>
        <end position="278"/>
    </location>
</feature>
<dbReference type="OrthoDB" id="9805749at2"/>
<dbReference type="InterPro" id="IPR017588">
    <property type="entry name" value="UacT-like"/>
</dbReference>
<evidence type="ECO:0000256" key="8">
    <source>
        <dbReference type="SAM" id="MobiDB-lite"/>
    </source>
</evidence>
<feature type="transmembrane region" description="Helical" evidence="9">
    <location>
        <begin position="372"/>
        <end position="391"/>
    </location>
</feature>
<evidence type="ECO:0000256" key="1">
    <source>
        <dbReference type="ARBA" id="ARBA00004651"/>
    </source>
</evidence>
<keyword evidence="7 9" id="KW-0472">Membrane</keyword>
<feature type="compositionally biased region" description="Polar residues" evidence="8">
    <location>
        <begin position="1"/>
        <end position="18"/>
    </location>
</feature>
<dbReference type="NCBIfam" id="NF037981">
    <property type="entry name" value="NCS2_1"/>
    <property type="match status" value="1"/>
</dbReference>
<feature type="transmembrane region" description="Helical" evidence="9">
    <location>
        <begin position="403"/>
        <end position="420"/>
    </location>
</feature>
<evidence type="ECO:0000313" key="10">
    <source>
        <dbReference type="EMBL" id="PRZ14935.1"/>
    </source>
</evidence>
<comment type="similarity">
    <text evidence="2">Belongs to the nucleobase:cation symporter-2 (NCS2) (TC 2.A.40) family.</text>
</comment>
<sequence>MSAETTAARTSSEVSTSPGEPEAQRANGDALDPVNQMPPLHRAFPLAIQHLLAMFVGNAAPPLIVATAIGMAAGETTLMVQLAMIVSGVTTLLQTLGVGPVGSRLPVMQGTSFAFLAVAIPIAQEFGIAAVFGGAFVAGFVQVLFGGALHWISRLFPPLVCGVIILIIGIKLMPTAIDYAAGGAPAEAAGNYGALFHFAIAALVVAVTVLCNQFGRGLLSVASVLVGLLVGYAVAAAFGMVSMEAVAEADWIFAPMPLHFGMDFTSAAIIAITIIAVASSVESIGDLTAVSRTAIGRTPTSRQLSGGVMADGIGTSLGALFGAMPNTTFSQNTGVVVLSGVVSRFVVALAGGILLLAGFVPKFAAFFSTIPYAVLGGAVLVMFSMVAAAGIQVIGSEVLNRRALLIVAVSLGLGIGFSFAPAEVTSALPADIALLLTSGIVPAMLIAVVMNAVLPADSTTDRQPAAAGTATGAGAQAPAGTPAAAAAAEAGR</sequence>
<dbReference type="EMBL" id="PVTY01000010">
    <property type="protein sequence ID" value="PRZ14935.1"/>
    <property type="molecule type" value="Genomic_DNA"/>
</dbReference>
<keyword evidence="6 9" id="KW-1133">Transmembrane helix</keyword>
<evidence type="ECO:0000256" key="4">
    <source>
        <dbReference type="ARBA" id="ARBA00022475"/>
    </source>
</evidence>
<organism evidence="10 11">
    <name type="scientific">Nesterenkonia sandarakina</name>
    <dbReference type="NCBI Taxonomy" id="272918"/>
    <lineage>
        <taxon>Bacteria</taxon>
        <taxon>Bacillati</taxon>
        <taxon>Actinomycetota</taxon>
        <taxon>Actinomycetes</taxon>
        <taxon>Micrococcales</taxon>
        <taxon>Micrococcaceae</taxon>
        <taxon>Nesterenkonia</taxon>
    </lineage>
</organism>
<feature type="transmembrane region" description="Helical" evidence="9">
    <location>
        <begin position="218"/>
        <end position="238"/>
    </location>
</feature>
<comment type="subcellular location">
    <subcellularLocation>
        <location evidence="1">Cell membrane</location>
        <topology evidence="1">Multi-pass membrane protein</topology>
    </subcellularLocation>
</comment>
<feature type="transmembrane region" description="Helical" evidence="9">
    <location>
        <begin position="105"/>
        <end position="123"/>
    </location>
</feature>
<evidence type="ECO:0000313" key="11">
    <source>
        <dbReference type="Proteomes" id="UP000238217"/>
    </source>
</evidence>
<feature type="region of interest" description="Disordered" evidence="8">
    <location>
        <begin position="464"/>
        <end position="492"/>
    </location>
</feature>
<comment type="caution">
    <text evidence="10">The sequence shown here is derived from an EMBL/GenBank/DDBJ whole genome shotgun (WGS) entry which is preliminary data.</text>
</comment>
<proteinExistence type="inferred from homology"/>
<reference evidence="10 11" key="1">
    <citation type="submission" date="2018-03" db="EMBL/GenBank/DDBJ databases">
        <title>Comparative analysis of microorganisms from saline springs in Andes Mountain Range, Colombia.</title>
        <authorList>
            <person name="Rubin E."/>
        </authorList>
    </citation>
    <scope>NUCLEOTIDE SEQUENCE [LARGE SCALE GENOMIC DNA]</scope>
    <source>
        <strain evidence="10 11">CG 35</strain>
    </source>
</reference>
<evidence type="ECO:0000256" key="3">
    <source>
        <dbReference type="ARBA" id="ARBA00022448"/>
    </source>
</evidence>
<keyword evidence="11" id="KW-1185">Reference proteome</keyword>
<evidence type="ECO:0000256" key="6">
    <source>
        <dbReference type="ARBA" id="ARBA00022989"/>
    </source>
</evidence>
<dbReference type="AlphaFoldDB" id="A0A2T0YII5"/>
<dbReference type="PANTHER" id="PTHR42810:SF4">
    <property type="entry name" value="URIC ACID TRANSPORTER UACT"/>
    <property type="match status" value="1"/>
</dbReference>
<dbReference type="NCBIfam" id="TIGR00801">
    <property type="entry name" value="ncs2"/>
    <property type="match status" value="1"/>
</dbReference>
<accession>A0A2T0YII5</accession>
<dbReference type="NCBIfam" id="TIGR03173">
    <property type="entry name" value="pbuX"/>
    <property type="match status" value="1"/>
</dbReference>
<dbReference type="PANTHER" id="PTHR42810">
    <property type="entry name" value="PURINE PERMEASE C1399.01C-RELATED"/>
    <property type="match status" value="1"/>
</dbReference>
<feature type="transmembrane region" description="Helical" evidence="9">
    <location>
        <begin position="51"/>
        <end position="72"/>
    </location>
</feature>
<keyword evidence="4" id="KW-1003">Cell membrane</keyword>
<dbReference type="PROSITE" id="PS01116">
    <property type="entry name" value="XANTH_URACIL_PERMASE"/>
    <property type="match status" value="1"/>
</dbReference>
<keyword evidence="5 9" id="KW-0812">Transmembrane</keyword>
<feature type="transmembrane region" description="Helical" evidence="9">
    <location>
        <begin position="159"/>
        <end position="177"/>
    </location>
</feature>
<dbReference type="GO" id="GO:0005886">
    <property type="term" value="C:plasma membrane"/>
    <property type="evidence" value="ECO:0007669"/>
    <property type="project" value="UniProtKB-SubCell"/>
</dbReference>
<evidence type="ECO:0000256" key="9">
    <source>
        <dbReference type="SAM" id="Phobius"/>
    </source>
</evidence>
<feature type="transmembrane region" description="Helical" evidence="9">
    <location>
        <begin position="78"/>
        <end position="98"/>
    </location>
</feature>
<gene>
    <name evidence="10" type="ORF">BCL67_11034</name>
</gene>
<dbReference type="InterPro" id="IPR006042">
    <property type="entry name" value="Xan_ur_permease"/>
</dbReference>
<evidence type="ECO:0000256" key="5">
    <source>
        <dbReference type="ARBA" id="ARBA00022692"/>
    </source>
</evidence>